<reference evidence="1" key="1">
    <citation type="submission" date="2021-05" db="EMBL/GenBank/DDBJ databases">
        <authorList>
            <person name="Scholz U."/>
            <person name="Mascher M."/>
            <person name="Fiebig A."/>
        </authorList>
    </citation>
    <scope>NUCLEOTIDE SEQUENCE [LARGE SCALE GENOMIC DNA]</scope>
</reference>
<dbReference type="EnsemblPlants" id="AVESA.00010b.r2.1AG0060890.1">
    <property type="protein sequence ID" value="AVESA.00010b.r2.1AG0060890.1.CDS"/>
    <property type="gene ID" value="AVESA.00010b.r2.1AG0060890"/>
</dbReference>
<keyword evidence="2" id="KW-1185">Reference proteome</keyword>
<protein>
    <submittedName>
        <fullName evidence="1">Uncharacterized protein</fullName>
    </submittedName>
</protein>
<sequence>MAGGESNEVKLLGMWASPFVLRVQLALSLKGITYEYVEEDLKSKSELLLASNPVHKAVPVLIHDGKAISESSVILQYIDEAFAGIGPFLLPADHHDRAVARFWASYIDDKLLKASNQASRGKTEEEKAEGKKQAAAAVETLEGALKECSKGKPFFGGDSAGYVDVVLGGLLAWVHAGDAMKGVKTFDPATTPLLAAWADSYGALDAVEAVMPDIGKLVEFAMAMHAHAAAAASN</sequence>
<proteinExistence type="predicted"/>
<evidence type="ECO:0000313" key="1">
    <source>
        <dbReference type="EnsemblPlants" id="AVESA.00010b.r2.1AG0060890.1.CDS"/>
    </source>
</evidence>
<organism evidence="1 2">
    <name type="scientific">Avena sativa</name>
    <name type="common">Oat</name>
    <dbReference type="NCBI Taxonomy" id="4498"/>
    <lineage>
        <taxon>Eukaryota</taxon>
        <taxon>Viridiplantae</taxon>
        <taxon>Streptophyta</taxon>
        <taxon>Embryophyta</taxon>
        <taxon>Tracheophyta</taxon>
        <taxon>Spermatophyta</taxon>
        <taxon>Magnoliopsida</taxon>
        <taxon>Liliopsida</taxon>
        <taxon>Poales</taxon>
        <taxon>Poaceae</taxon>
        <taxon>BOP clade</taxon>
        <taxon>Pooideae</taxon>
        <taxon>Poodae</taxon>
        <taxon>Poeae</taxon>
        <taxon>Poeae Chloroplast Group 1 (Aveneae type)</taxon>
        <taxon>Aveninae</taxon>
        <taxon>Avena</taxon>
    </lineage>
</organism>
<name>A0ACD5TIZ2_AVESA</name>
<reference evidence="1" key="2">
    <citation type="submission" date="2025-09" db="UniProtKB">
        <authorList>
            <consortium name="EnsemblPlants"/>
        </authorList>
    </citation>
    <scope>IDENTIFICATION</scope>
</reference>
<accession>A0ACD5TIZ2</accession>
<dbReference type="Proteomes" id="UP001732700">
    <property type="component" value="Chromosome 1A"/>
</dbReference>
<evidence type="ECO:0000313" key="2">
    <source>
        <dbReference type="Proteomes" id="UP001732700"/>
    </source>
</evidence>